<proteinExistence type="predicted"/>
<dbReference type="EMBL" id="JBAHYK010000456">
    <property type="protein sequence ID" value="KAL0573828.1"/>
    <property type="molecule type" value="Genomic_DNA"/>
</dbReference>
<name>A0ABR3EXM6_9AGAR</name>
<organism evidence="1 4">
    <name type="scientific">Marasmius crinis-equi</name>
    <dbReference type="NCBI Taxonomy" id="585013"/>
    <lineage>
        <taxon>Eukaryota</taxon>
        <taxon>Fungi</taxon>
        <taxon>Dikarya</taxon>
        <taxon>Basidiomycota</taxon>
        <taxon>Agaricomycotina</taxon>
        <taxon>Agaricomycetes</taxon>
        <taxon>Agaricomycetidae</taxon>
        <taxon>Agaricales</taxon>
        <taxon>Marasmiineae</taxon>
        <taxon>Marasmiaceae</taxon>
        <taxon>Marasmius</taxon>
    </lineage>
</organism>
<dbReference type="EMBL" id="JBAHYK010001527">
    <property type="protein sequence ID" value="KAL0567684.1"/>
    <property type="molecule type" value="Genomic_DNA"/>
</dbReference>
<reference evidence="1 4" key="1">
    <citation type="submission" date="2024-02" db="EMBL/GenBank/DDBJ databases">
        <title>A draft genome for the cacao thread blight pathogen Marasmius crinis-equi.</title>
        <authorList>
            <person name="Cohen S.P."/>
            <person name="Baruah I.K."/>
            <person name="Amoako-Attah I."/>
            <person name="Bukari Y."/>
            <person name="Meinhardt L.W."/>
            <person name="Bailey B.A."/>
        </authorList>
    </citation>
    <scope>NUCLEOTIDE SEQUENCE [LARGE SCALE GENOMIC DNA]</scope>
    <source>
        <strain evidence="1 4">GH-76</strain>
    </source>
</reference>
<accession>A0ABR3EXM6</accession>
<keyword evidence="4" id="KW-1185">Reference proteome</keyword>
<gene>
    <name evidence="3" type="ORF">V5O48_008112</name>
    <name evidence="2" type="ORF">V5O48_010352</name>
    <name evidence="1" type="ORF">V5O48_014307</name>
</gene>
<dbReference type="Proteomes" id="UP001465976">
    <property type="component" value="Unassembled WGS sequence"/>
</dbReference>
<evidence type="ECO:0000313" key="1">
    <source>
        <dbReference type="EMBL" id="KAL0567684.1"/>
    </source>
</evidence>
<protein>
    <submittedName>
        <fullName evidence="1">Uncharacterized protein</fullName>
    </submittedName>
</protein>
<sequence>MSTIVALPQPSHSSFLRAQVLFTEFNGQSAPTLHSLASGQAQLDNGWERPLSAITLGEFVHINAPLPGYLMAGRRGWIKLKVVSPEGGIYLPSTRQKLAVDFSRKILERLAGVKDDIANNRTHHSYTRPDVSGVDPRLTIEGVELRELRLLALQWYGDSNVAVAVLGLSL</sequence>
<dbReference type="EMBL" id="JBAHYK010000742">
    <property type="protein sequence ID" value="KAL0571602.1"/>
    <property type="molecule type" value="Genomic_DNA"/>
</dbReference>
<evidence type="ECO:0000313" key="3">
    <source>
        <dbReference type="EMBL" id="KAL0573828.1"/>
    </source>
</evidence>
<evidence type="ECO:0000313" key="2">
    <source>
        <dbReference type="EMBL" id="KAL0571602.1"/>
    </source>
</evidence>
<evidence type="ECO:0000313" key="4">
    <source>
        <dbReference type="Proteomes" id="UP001465976"/>
    </source>
</evidence>
<comment type="caution">
    <text evidence="1">The sequence shown here is derived from an EMBL/GenBank/DDBJ whole genome shotgun (WGS) entry which is preliminary data.</text>
</comment>